<dbReference type="PANTHER" id="PTHR47074">
    <property type="entry name" value="BNAC02G40300D PROTEIN"/>
    <property type="match status" value="1"/>
</dbReference>
<dbReference type="Pfam" id="PF13456">
    <property type="entry name" value="RVT_3"/>
    <property type="match status" value="1"/>
</dbReference>
<dbReference type="InterPro" id="IPR012337">
    <property type="entry name" value="RNaseH-like_sf"/>
</dbReference>
<dbReference type="CDD" id="cd06222">
    <property type="entry name" value="RNase_H_like"/>
    <property type="match status" value="1"/>
</dbReference>
<accession>A0AAD8VLT5</accession>
<organism evidence="2 3">
    <name type="scientific">Lolium multiflorum</name>
    <name type="common">Italian ryegrass</name>
    <name type="synonym">Lolium perenne subsp. multiflorum</name>
    <dbReference type="NCBI Taxonomy" id="4521"/>
    <lineage>
        <taxon>Eukaryota</taxon>
        <taxon>Viridiplantae</taxon>
        <taxon>Streptophyta</taxon>
        <taxon>Embryophyta</taxon>
        <taxon>Tracheophyta</taxon>
        <taxon>Spermatophyta</taxon>
        <taxon>Magnoliopsida</taxon>
        <taxon>Liliopsida</taxon>
        <taxon>Poales</taxon>
        <taxon>Poaceae</taxon>
        <taxon>BOP clade</taxon>
        <taxon>Pooideae</taxon>
        <taxon>Poodae</taxon>
        <taxon>Poeae</taxon>
        <taxon>Poeae Chloroplast Group 2 (Poeae type)</taxon>
        <taxon>Loliodinae</taxon>
        <taxon>Loliinae</taxon>
        <taxon>Lolium</taxon>
    </lineage>
</organism>
<dbReference type="GO" id="GO:0004523">
    <property type="term" value="F:RNA-DNA hybrid ribonuclease activity"/>
    <property type="evidence" value="ECO:0007669"/>
    <property type="project" value="InterPro"/>
</dbReference>
<dbReference type="InterPro" id="IPR044730">
    <property type="entry name" value="RNase_H-like_dom_plant"/>
</dbReference>
<feature type="domain" description="RNase H type-1" evidence="1">
    <location>
        <begin position="100"/>
        <end position="205"/>
    </location>
</feature>
<dbReference type="InterPro" id="IPR036397">
    <property type="entry name" value="RNaseH_sf"/>
</dbReference>
<proteinExistence type="predicted"/>
<sequence length="311" mass="34868">MVEVVVNIQEPNARGWLDAAIEALSHEEFTLTAVSLWAIWYARRKAVYEEVYQSPLSTLSFINRFCADLEVQRGEDEPAKGARPAAPRWFPPPPGVTKINVDAALSKSSKRASLAAIARNEAGAFLGASTMVMAGVDDPEVLEAMACREGMALAADLYLRRVKLASDCANVIKSINISDILIAYGQVVREIRTTRVEFEHFDFVHEDMDSDDEMVALLLEDEQAFDDDLREHLLIIASLQDMLDAEAEKRKRPRRGGSRPGRRKMSKRLFMNILHGVREFDPYFKLKLDAVGVVGFSSIQKCTVVMRMLAY</sequence>
<evidence type="ECO:0000313" key="2">
    <source>
        <dbReference type="EMBL" id="KAK1611389.1"/>
    </source>
</evidence>
<dbReference type="InterPro" id="IPR002156">
    <property type="entry name" value="RNaseH_domain"/>
</dbReference>
<gene>
    <name evidence="2" type="ORF">QYE76_035062</name>
</gene>
<dbReference type="GO" id="GO:0003676">
    <property type="term" value="F:nucleic acid binding"/>
    <property type="evidence" value="ECO:0007669"/>
    <property type="project" value="InterPro"/>
</dbReference>
<dbReference type="AlphaFoldDB" id="A0AAD8VLT5"/>
<comment type="caution">
    <text evidence="2">The sequence shown here is derived from an EMBL/GenBank/DDBJ whole genome shotgun (WGS) entry which is preliminary data.</text>
</comment>
<name>A0AAD8VLT5_LOLMU</name>
<protein>
    <recommendedName>
        <fullName evidence="1">RNase H type-1 domain-containing protein</fullName>
    </recommendedName>
</protein>
<dbReference type="EMBL" id="JAUUTY010000007">
    <property type="protein sequence ID" value="KAK1611389.1"/>
    <property type="molecule type" value="Genomic_DNA"/>
</dbReference>
<reference evidence="2" key="1">
    <citation type="submission" date="2023-07" db="EMBL/GenBank/DDBJ databases">
        <title>A chromosome-level genome assembly of Lolium multiflorum.</title>
        <authorList>
            <person name="Chen Y."/>
            <person name="Copetti D."/>
            <person name="Kolliker R."/>
            <person name="Studer B."/>
        </authorList>
    </citation>
    <scope>NUCLEOTIDE SEQUENCE</scope>
    <source>
        <strain evidence="2">02402/16</strain>
        <tissue evidence="2">Leaf</tissue>
    </source>
</reference>
<keyword evidence="3" id="KW-1185">Reference proteome</keyword>
<dbReference type="SUPFAM" id="SSF53098">
    <property type="entry name" value="Ribonuclease H-like"/>
    <property type="match status" value="1"/>
</dbReference>
<evidence type="ECO:0000313" key="3">
    <source>
        <dbReference type="Proteomes" id="UP001231189"/>
    </source>
</evidence>
<dbReference type="PANTHER" id="PTHR47074:SF73">
    <property type="entry name" value="OS04G0448401 PROTEIN"/>
    <property type="match status" value="1"/>
</dbReference>
<evidence type="ECO:0000259" key="1">
    <source>
        <dbReference type="Pfam" id="PF13456"/>
    </source>
</evidence>
<dbReference type="Proteomes" id="UP001231189">
    <property type="component" value="Unassembled WGS sequence"/>
</dbReference>
<dbReference type="Gene3D" id="3.30.420.10">
    <property type="entry name" value="Ribonuclease H-like superfamily/Ribonuclease H"/>
    <property type="match status" value="1"/>
</dbReference>
<dbReference type="InterPro" id="IPR052929">
    <property type="entry name" value="RNase_H-like_EbsB-rel"/>
</dbReference>